<proteinExistence type="predicted"/>
<dbReference type="Pfam" id="PF00069">
    <property type="entry name" value="Pkinase"/>
    <property type="match status" value="1"/>
</dbReference>
<feature type="transmembrane region" description="Helical" evidence="1">
    <location>
        <begin position="283"/>
        <end position="303"/>
    </location>
</feature>
<sequence>MEYCERESLDKIIHNSAFIYSMRTVTVWAENIFGALAYLVEEHNIVHLKLGDFGCAKEVEETCVDRSLAGTCRYMSPPDGLPKLSHRNDVYAVGLVVWEMIERCKVWSEYNQEGVFDLGRFHRGVIERKVVQLTPPKCAQVDVQRAVVACTRFNNNHRPTAAEMHQRFICWNKKDAFCMSLPFLPKVDITEKRLIRPIGFNGQRNVEPIVKDITPPKPQLSDSSTVKRMAPVAPIRATAPPFEASTTLGPPPAYSTIILPTQTKQTRQLSCFQKFGRRCCLCLVWLIGIGIFIAFCILTVMFLNSDLKTMTTTSRPNIDYTEVTTTTTRTTWFAPTRDMFTPTVPPPFQRCASVILLNENLSLAKYLFSKGQKEVECEAKLYGKAFGDGGKKERATVALVKEWEAVRAKILRCWAGLLATLKEIQEMKDA</sequence>
<dbReference type="Proteomes" id="UP000887575">
    <property type="component" value="Unassembled WGS sequence"/>
</dbReference>
<feature type="domain" description="Protein kinase" evidence="2">
    <location>
        <begin position="1"/>
        <end position="168"/>
    </location>
</feature>
<dbReference type="PANTHER" id="PTHR48011">
    <property type="entry name" value="CCR4-NOT TRANSCRIPTIONAL COMPLEX SUBUNIT CAF120-RELATED"/>
    <property type="match status" value="1"/>
</dbReference>
<keyword evidence="1" id="KW-0812">Transmembrane</keyword>
<dbReference type="SUPFAM" id="SSF56112">
    <property type="entry name" value="Protein kinase-like (PK-like)"/>
    <property type="match status" value="1"/>
</dbReference>
<evidence type="ECO:0000259" key="2">
    <source>
        <dbReference type="PROSITE" id="PS50011"/>
    </source>
</evidence>
<evidence type="ECO:0000313" key="3">
    <source>
        <dbReference type="Proteomes" id="UP000887575"/>
    </source>
</evidence>
<keyword evidence="3" id="KW-1185">Reference proteome</keyword>
<name>A0AAF3F0J1_9BILA</name>
<dbReference type="InterPro" id="IPR052751">
    <property type="entry name" value="Plant_MAPKKK"/>
</dbReference>
<dbReference type="PROSITE" id="PS50011">
    <property type="entry name" value="PROTEIN_KINASE_DOM"/>
    <property type="match status" value="1"/>
</dbReference>
<dbReference type="GO" id="GO:0007165">
    <property type="term" value="P:signal transduction"/>
    <property type="evidence" value="ECO:0007669"/>
    <property type="project" value="TreeGrafter"/>
</dbReference>
<keyword evidence="1" id="KW-0472">Membrane</keyword>
<organism evidence="3 4">
    <name type="scientific">Mesorhabditis belari</name>
    <dbReference type="NCBI Taxonomy" id="2138241"/>
    <lineage>
        <taxon>Eukaryota</taxon>
        <taxon>Metazoa</taxon>
        <taxon>Ecdysozoa</taxon>
        <taxon>Nematoda</taxon>
        <taxon>Chromadorea</taxon>
        <taxon>Rhabditida</taxon>
        <taxon>Rhabditina</taxon>
        <taxon>Rhabditomorpha</taxon>
        <taxon>Rhabditoidea</taxon>
        <taxon>Rhabditidae</taxon>
        <taxon>Mesorhabditinae</taxon>
        <taxon>Mesorhabditis</taxon>
    </lineage>
</organism>
<dbReference type="WBParaSite" id="MBELARI_LOCUS2">
    <property type="protein sequence ID" value="MBELARI_LOCUS2"/>
    <property type="gene ID" value="MBELARI_LOCUS2"/>
</dbReference>
<dbReference type="InterPro" id="IPR000719">
    <property type="entry name" value="Prot_kinase_dom"/>
</dbReference>
<keyword evidence="1" id="KW-1133">Transmembrane helix</keyword>
<protein>
    <recommendedName>
        <fullName evidence="2">Protein kinase domain-containing protein</fullName>
    </recommendedName>
</protein>
<evidence type="ECO:0000313" key="4">
    <source>
        <dbReference type="WBParaSite" id="MBELARI_LOCUS2"/>
    </source>
</evidence>
<dbReference type="AlphaFoldDB" id="A0AAF3F0J1"/>
<evidence type="ECO:0000256" key="1">
    <source>
        <dbReference type="SAM" id="Phobius"/>
    </source>
</evidence>
<reference evidence="4" key="1">
    <citation type="submission" date="2024-02" db="UniProtKB">
        <authorList>
            <consortium name="WormBaseParasite"/>
        </authorList>
    </citation>
    <scope>IDENTIFICATION</scope>
</reference>
<dbReference type="SMART" id="SM00220">
    <property type="entry name" value="S_TKc"/>
    <property type="match status" value="1"/>
</dbReference>
<dbReference type="InterPro" id="IPR011009">
    <property type="entry name" value="Kinase-like_dom_sf"/>
</dbReference>
<dbReference type="PANTHER" id="PTHR48011:SF4">
    <property type="entry name" value="MITOGEN-ACTIVATED PROTEIN KINASE KINASE KINASE 19"/>
    <property type="match status" value="1"/>
</dbReference>
<dbReference type="GO" id="GO:0004672">
    <property type="term" value="F:protein kinase activity"/>
    <property type="evidence" value="ECO:0007669"/>
    <property type="project" value="InterPro"/>
</dbReference>
<accession>A0AAF3F0J1</accession>
<dbReference type="GO" id="GO:0005524">
    <property type="term" value="F:ATP binding"/>
    <property type="evidence" value="ECO:0007669"/>
    <property type="project" value="InterPro"/>
</dbReference>
<dbReference type="Gene3D" id="1.10.510.10">
    <property type="entry name" value="Transferase(Phosphotransferase) domain 1"/>
    <property type="match status" value="1"/>
</dbReference>